<keyword evidence="5" id="KW-1133">Transmembrane helix</keyword>
<sequence length="384" mass="42547">MPRPRPRRSPWRELALVASLLACGICQASAQISIISFVNIEGFSSSLHLQNVPEGIQEYIWHRGANDSAENMIVSYKPPSSSWRSGPMFSGRENVTKKGNLEIKDSMLNDTGYYTVRVDLSNGSQRATGWLEIQELESDPVISANTSFLAENLDPLTAFCHTNATNATIEWFVNSARVFSNERMTISPDGKTLVIHQLSRYDFLLQCAIESVIGIPQKSELLFLTVNYGPDNMMVRTMPEKSGNVLSAEIGSQVQMNCSSTSSPRSKYRWVHKGSILSSEASISLPSLAREQMGKYRCIVENPVTQLLLYQDIWIRKPWKAPVISTGFFLSGPVVVVFIVMTVLGGVYLCGVLIYLLINHFCTRTITVVAISVIAGESALVCHL</sequence>
<dbReference type="EMBL" id="JACASF010000021">
    <property type="protein sequence ID" value="KAF6406370.1"/>
    <property type="molecule type" value="Genomic_DNA"/>
</dbReference>
<keyword evidence="9" id="KW-1185">Reference proteome</keyword>
<dbReference type="InterPro" id="IPR007110">
    <property type="entry name" value="Ig-like_dom"/>
</dbReference>
<name>A0A7J8C6B2_MOLMO</name>
<dbReference type="InParanoid" id="A0A7J8C6B2"/>
<dbReference type="Pfam" id="PF13895">
    <property type="entry name" value="Ig_2"/>
    <property type="match status" value="1"/>
</dbReference>
<evidence type="ECO:0000256" key="5">
    <source>
        <dbReference type="SAM" id="Phobius"/>
    </source>
</evidence>
<dbReference type="InterPro" id="IPR036179">
    <property type="entry name" value="Ig-like_dom_sf"/>
</dbReference>
<keyword evidence="4" id="KW-0393">Immunoglobulin domain</keyword>
<feature type="transmembrane region" description="Helical" evidence="5">
    <location>
        <begin position="334"/>
        <end position="358"/>
    </location>
</feature>
<feature type="signal peptide" evidence="6">
    <location>
        <begin position="1"/>
        <end position="30"/>
    </location>
</feature>
<dbReference type="PANTHER" id="PTHR44337:SF10">
    <property type="entry name" value="CARCINOEMBRYONIC ANTIGEN-RELATED CELL ADHESION MOLECULE 18"/>
    <property type="match status" value="1"/>
</dbReference>
<dbReference type="PANTHER" id="PTHR44337">
    <property type="entry name" value="CARCINOEMBRYONIC ANTIGEN-RELATED CELL ADHESION MOLECULE 8"/>
    <property type="match status" value="1"/>
</dbReference>
<evidence type="ECO:0000259" key="7">
    <source>
        <dbReference type="PROSITE" id="PS50835"/>
    </source>
</evidence>
<feature type="chain" id="PRO_5029874945" evidence="6">
    <location>
        <begin position="31"/>
        <end position="384"/>
    </location>
</feature>
<keyword evidence="2" id="KW-1015">Disulfide bond</keyword>
<feature type="domain" description="Ig-like" evidence="7">
    <location>
        <begin position="230"/>
        <end position="302"/>
    </location>
</feature>
<gene>
    <name evidence="8" type="ORF">HJG59_002628</name>
</gene>
<accession>A0A7J8C6B2</accession>
<evidence type="ECO:0000256" key="4">
    <source>
        <dbReference type="ARBA" id="ARBA00023319"/>
    </source>
</evidence>
<organism evidence="8 9">
    <name type="scientific">Molossus molossus</name>
    <name type="common">Pallas' mastiff bat</name>
    <name type="synonym">Vespertilio molossus</name>
    <dbReference type="NCBI Taxonomy" id="27622"/>
    <lineage>
        <taxon>Eukaryota</taxon>
        <taxon>Metazoa</taxon>
        <taxon>Chordata</taxon>
        <taxon>Craniata</taxon>
        <taxon>Vertebrata</taxon>
        <taxon>Euteleostomi</taxon>
        <taxon>Mammalia</taxon>
        <taxon>Eutheria</taxon>
        <taxon>Laurasiatheria</taxon>
        <taxon>Chiroptera</taxon>
        <taxon>Yangochiroptera</taxon>
        <taxon>Molossidae</taxon>
        <taxon>Molossus</taxon>
    </lineage>
</organism>
<evidence type="ECO:0000313" key="9">
    <source>
        <dbReference type="Proteomes" id="UP000550707"/>
    </source>
</evidence>
<dbReference type="Gene3D" id="2.60.40.10">
    <property type="entry name" value="Immunoglobulins"/>
    <property type="match status" value="3"/>
</dbReference>
<reference evidence="8 9" key="1">
    <citation type="journal article" date="2020" name="Nature">
        <title>Six reference-quality genomes reveal evolution of bat adaptations.</title>
        <authorList>
            <person name="Jebb D."/>
            <person name="Huang Z."/>
            <person name="Pippel M."/>
            <person name="Hughes G.M."/>
            <person name="Lavrichenko K."/>
            <person name="Devanna P."/>
            <person name="Winkler S."/>
            <person name="Jermiin L.S."/>
            <person name="Skirmuntt E.C."/>
            <person name="Katzourakis A."/>
            <person name="Burkitt-Gray L."/>
            <person name="Ray D.A."/>
            <person name="Sullivan K.A.M."/>
            <person name="Roscito J.G."/>
            <person name="Kirilenko B.M."/>
            <person name="Davalos L.M."/>
            <person name="Corthals A.P."/>
            <person name="Power M.L."/>
            <person name="Jones G."/>
            <person name="Ransome R.D."/>
            <person name="Dechmann D.K.N."/>
            <person name="Locatelli A.G."/>
            <person name="Puechmaille S.J."/>
            <person name="Fedrigo O."/>
            <person name="Jarvis E.D."/>
            <person name="Hiller M."/>
            <person name="Vernes S.C."/>
            <person name="Myers E.W."/>
            <person name="Teeling E.C."/>
        </authorList>
    </citation>
    <scope>NUCLEOTIDE SEQUENCE [LARGE SCALE GENOMIC DNA]</scope>
    <source>
        <strain evidence="8">MMolMol1</strain>
        <tissue evidence="8">Muscle</tissue>
    </source>
</reference>
<evidence type="ECO:0000256" key="1">
    <source>
        <dbReference type="ARBA" id="ARBA00022729"/>
    </source>
</evidence>
<dbReference type="InterPro" id="IPR052598">
    <property type="entry name" value="IgSF_CEA-related"/>
</dbReference>
<dbReference type="AlphaFoldDB" id="A0A7J8C6B2"/>
<dbReference type="InterPro" id="IPR003598">
    <property type="entry name" value="Ig_sub2"/>
</dbReference>
<dbReference type="PROSITE" id="PS50835">
    <property type="entry name" value="IG_LIKE"/>
    <property type="match status" value="1"/>
</dbReference>
<dbReference type="SUPFAM" id="SSF48726">
    <property type="entry name" value="Immunoglobulin"/>
    <property type="match status" value="3"/>
</dbReference>
<keyword evidence="3" id="KW-0325">Glycoprotein</keyword>
<comment type="caution">
    <text evidence="8">The sequence shown here is derived from an EMBL/GenBank/DDBJ whole genome shotgun (WGS) entry which is preliminary data.</text>
</comment>
<keyword evidence="1 6" id="KW-0732">Signal</keyword>
<evidence type="ECO:0000313" key="8">
    <source>
        <dbReference type="EMBL" id="KAF6406370.1"/>
    </source>
</evidence>
<keyword evidence="5" id="KW-0812">Transmembrane</keyword>
<protein>
    <submittedName>
        <fullName evidence="8">CEA cell adhesion molecule 18</fullName>
    </submittedName>
</protein>
<dbReference type="FunCoup" id="A0A7J8C6B2">
    <property type="interactions" value="4"/>
</dbReference>
<keyword evidence="5" id="KW-0472">Membrane</keyword>
<dbReference type="Proteomes" id="UP000550707">
    <property type="component" value="Unassembled WGS sequence"/>
</dbReference>
<proteinExistence type="predicted"/>
<dbReference type="SMART" id="SM00408">
    <property type="entry name" value="IGc2"/>
    <property type="match status" value="1"/>
</dbReference>
<evidence type="ECO:0000256" key="3">
    <source>
        <dbReference type="ARBA" id="ARBA00023180"/>
    </source>
</evidence>
<evidence type="ECO:0000256" key="6">
    <source>
        <dbReference type="SAM" id="SignalP"/>
    </source>
</evidence>
<dbReference type="InterPro" id="IPR013783">
    <property type="entry name" value="Ig-like_fold"/>
</dbReference>
<evidence type="ECO:0000256" key="2">
    <source>
        <dbReference type="ARBA" id="ARBA00023157"/>
    </source>
</evidence>